<keyword evidence="1" id="KW-0479">Metal-binding</keyword>
<evidence type="ECO:0000256" key="4">
    <source>
        <dbReference type="PROSITE-ProRule" id="PRU00228"/>
    </source>
</evidence>
<dbReference type="Pfam" id="PF00569">
    <property type="entry name" value="ZZ"/>
    <property type="match status" value="2"/>
</dbReference>
<dbReference type="InterPro" id="IPR043145">
    <property type="entry name" value="Znf_ZZ_sf"/>
</dbReference>
<evidence type="ECO:0000313" key="8">
    <source>
        <dbReference type="Proteomes" id="UP000789405"/>
    </source>
</evidence>
<dbReference type="PROSITE" id="PS50135">
    <property type="entry name" value="ZF_ZZ_2"/>
    <property type="match status" value="2"/>
</dbReference>
<sequence>MNCSDEVKAYNCSEVKPEHRENKETVILKSQITQLQTANSNAKLEIETLKSENSSLRKECNNKSSTISSLREQIANLLHENKKLSQATSSNKHNSEYNTWHDVNCDSCGLQIKGYRYKCGNCANFDLCDTCIGSNHNSDHVFFKIKYPVNIDPRIILLPRFTFALTETCVHTEITCDICGKLQICGIRYKCGHCQDFDICGQCEL</sequence>
<keyword evidence="8" id="KW-1185">Reference proteome</keyword>
<feature type="domain" description="ZZ-type" evidence="6">
    <location>
        <begin position="171"/>
        <end position="205"/>
    </location>
</feature>
<feature type="coiled-coil region" evidence="5">
    <location>
        <begin position="32"/>
        <end position="87"/>
    </location>
</feature>
<protein>
    <submittedName>
        <fullName evidence="7">8366_t:CDS:1</fullName>
    </submittedName>
</protein>
<dbReference type="SUPFAM" id="SSF57850">
    <property type="entry name" value="RING/U-box"/>
    <property type="match status" value="2"/>
</dbReference>
<keyword evidence="3" id="KW-0862">Zinc</keyword>
<dbReference type="AlphaFoldDB" id="A0A9N9IPQ2"/>
<dbReference type="PANTHER" id="PTHR15090:SF8">
    <property type="entry name" value="ZZ-TYPE ZINC FINGER-CONTAINING PROTEIN"/>
    <property type="match status" value="1"/>
</dbReference>
<keyword evidence="2 4" id="KW-0863">Zinc-finger</keyword>
<dbReference type="EMBL" id="CAJVPY010013823">
    <property type="protein sequence ID" value="CAG8742892.1"/>
    <property type="molecule type" value="Genomic_DNA"/>
</dbReference>
<dbReference type="InterPro" id="IPR000433">
    <property type="entry name" value="Znf_ZZ"/>
</dbReference>
<dbReference type="OrthoDB" id="661148at2759"/>
<accession>A0A9N9IPQ2</accession>
<gene>
    <name evidence="7" type="ORF">DERYTH_LOCUS16166</name>
</gene>
<evidence type="ECO:0000256" key="2">
    <source>
        <dbReference type="ARBA" id="ARBA00022771"/>
    </source>
</evidence>
<keyword evidence="5" id="KW-0175">Coiled coil</keyword>
<evidence type="ECO:0000256" key="3">
    <source>
        <dbReference type="ARBA" id="ARBA00022833"/>
    </source>
</evidence>
<dbReference type="Proteomes" id="UP000789405">
    <property type="component" value="Unassembled WGS sequence"/>
</dbReference>
<evidence type="ECO:0000256" key="1">
    <source>
        <dbReference type="ARBA" id="ARBA00022723"/>
    </source>
</evidence>
<proteinExistence type="predicted"/>
<feature type="non-terminal residue" evidence="7">
    <location>
        <position position="205"/>
    </location>
</feature>
<dbReference type="InterPro" id="IPR052260">
    <property type="entry name" value="Autophagy_Rcpt_SigReg"/>
</dbReference>
<evidence type="ECO:0000259" key="6">
    <source>
        <dbReference type="PROSITE" id="PS50135"/>
    </source>
</evidence>
<reference evidence="7" key="1">
    <citation type="submission" date="2021-06" db="EMBL/GenBank/DDBJ databases">
        <authorList>
            <person name="Kallberg Y."/>
            <person name="Tangrot J."/>
            <person name="Rosling A."/>
        </authorList>
    </citation>
    <scope>NUCLEOTIDE SEQUENCE</scope>
    <source>
        <strain evidence="7">MA453B</strain>
    </source>
</reference>
<evidence type="ECO:0000313" key="7">
    <source>
        <dbReference type="EMBL" id="CAG8742892.1"/>
    </source>
</evidence>
<name>A0A9N9IPQ2_9GLOM</name>
<dbReference type="PANTHER" id="PTHR15090">
    <property type="entry name" value="SEQUESTOSOME 1-RELATED"/>
    <property type="match status" value="1"/>
</dbReference>
<dbReference type="PROSITE" id="PS01357">
    <property type="entry name" value="ZF_ZZ_1"/>
    <property type="match status" value="1"/>
</dbReference>
<feature type="domain" description="ZZ-type" evidence="6">
    <location>
        <begin position="100"/>
        <end position="150"/>
    </location>
</feature>
<comment type="caution">
    <text evidence="7">The sequence shown here is derived from an EMBL/GenBank/DDBJ whole genome shotgun (WGS) entry which is preliminary data.</text>
</comment>
<evidence type="ECO:0000256" key="5">
    <source>
        <dbReference type="SAM" id="Coils"/>
    </source>
</evidence>
<organism evidence="7 8">
    <name type="scientific">Dentiscutata erythropus</name>
    <dbReference type="NCBI Taxonomy" id="1348616"/>
    <lineage>
        <taxon>Eukaryota</taxon>
        <taxon>Fungi</taxon>
        <taxon>Fungi incertae sedis</taxon>
        <taxon>Mucoromycota</taxon>
        <taxon>Glomeromycotina</taxon>
        <taxon>Glomeromycetes</taxon>
        <taxon>Diversisporales</taxon>
        <taxon>Gigasporaceae</taxon>
        <taxon>Dentiscutata</taxon>
    </lineage>
</organism>
<dbReference type="Gene3D" id="3.30.60.90">
    <property type="match status" value="2"/>
</dbReference>
<dbReference type="GO" id="GO:0008270">
    <property type="term" value="F:zinc ion binding"/>
    <property type="evidence" value="ECO:0007669"/>
    <property type="project" value="UniProtKB-KW"/>
</dbReference>
<dbReference type="SMART" id="SM00291">
    <property type="entry name" value="ZnF_ZZ"/>
    <property type="match status" value="2"/>
</dbReference>